<keyword evidence="5" id="KW-1185">Reference proteome</keyword>
<gene>
    <name evidence="4" type="ORF">Ahy_B03g066057</name>
</gene>
<dbReference type="InterPro" id="IPR007527">
    <property type="entry name" value="Znf_SWIM"/>
</dbReference>
<dbReference type="InterPro" id="IPR031052">
    <property type="entry name" value="FHY3/FAR1"/>
</dbReference>
<keyword evidence="2" id="KW-0862">Zinc</keyword>
<dbReference type="GO" id="GO:0008270">
    <property type="term" value="F:zinc ion binding"/>
    <property type="evidence" value="ECO:0007669"/>
    <property type="project" value="UniProtKB-UniRule"/>
</dbReference>
<keyword evidence="2" id="KW-0539">Nucleus</keyword>
<proteinExistence type="inferred from homology"/>
<comment type="subcellular location">
    <subcellularLocation>
        <location evidence="2">Nucleus</location>
    </subcellularLocation>
</comment>
<protein>
    <recommendedName>
        <fullName evidence="2">Protein FAR1-RELATED SEQUENCE</fullName>
    </recommendedName>
</protein>
<keyword evidence="1 2" id="KW-0863">Zinc-finger</keyword>
<dbReference type="AlphaFoldDB" id="A0A445A339"/>
<dbReference type="PROSITE" id="PS50966">
    <property type="entry name" value="ZF_SWIM"/>
    <property type="match status" value="1"/>
</dbReference>
<evidence type="ECO:0000259" key="3">
    <source>
        <dbReference type="PROSITE" id="PS50966"/>
    </source>
</evidence>
<name>A0A445A339_ARAHY</name>
<evidence type="ECO:0000256" key="2">
    <source>
        <dbReference type="RuleBase" id="RU367018"/>
    </source>
</evidence>
<keyword evidence="2" id="KW-0479">Metal-binding</keyword>
<evidence type="ECO:0000313" key="4">
    <source>
        <dbReference type="EMBL" id="RYR20818.1"/>
    </source>
</evidence>
<comment type="similarity">
    <text evidence="2">Belongs to the FHY3/FAR1 family.</text>
</comment>
<reference evidence="4 5" key="1">
    <citation type="submission" date="2019-01" db="EMBL/GenBank/DDBJ databases">
        <title>Sequencing of cultivated peanut Arachis hypogaea provides insights into genome evolution and oil improvement.</title>
        <authorList>
            <person name="Chen X."/>
        </authorList>
    </citation>
    <scope>NUCLEOTIDE SEQUENCE [LARGE SCALE GENOMIC DNA]</scope>
    <source>
        <strain evidence="5">cv. Fuhuasheng</strain>
        <tissue evidence="4">Leaves</tissue>
    </source>
</reference>
<comment type="function">
    <text evidence="2">Putative transcription activator involved in regulating light control of development.</text>
</comment>
<dbReference type="PANTHER" id="PTHR31669:SF283">
    <property type="entry name" value="PROTEIN FAR1-RELATED SEQUENCE"/>
    <property type="match status" value="1"/>
</dbReference>
<evidence type="ECO:0000256" key="1">
    <source>
        <dbReference type="PROSITE-ProRule" id="PRU00325"/>
    </source>
</evidence>
<dbReference type="PANTHER" id="PTHR31669">
    <property type="entry name" value="PROTEIN FAR1-RELATED SEQUENCE 10-RELATED"/>
    <property type="match status" value="1"/>
</dbReference>
<organism evidence="4 5">
    <name type="scientific">Arachis hypogaea</name>
    <name type="common">Peanut</name>
    <dbReference type="NCBI Taxonomy" id="3818"/>
    <lineage>
        <taxon>Eukaryota</taxon>
        <taxon>Viridiplantae</taxon>
        <taxon>Streptophyta</taxon>
        <taxon>Embryophyta</taxon>
        <taxon>Tracheophyta</taxon>
        <taxon>Spermatophyta</taxon>
        <taxon>Magnoliopsida</taxon>
        <taxon>eudicotyledons</taxon>
        <taxon>Gunneridae</taxon>
        <taxon>Pentapetalae</taxon>
        <taxon>rosids</taxon>
        <taxon>fabids</taxon>
        <taxon>Fabales</taxon>
        <taxon>Fabaceae</taxon>
        <taxon>Papilionoideae</taxon>
        <taxon>50 kb inversion clade</taxon>
        <taxon>dalbergioids sensu lato</taxon>
        <taxon>Dalbergieae</taxon>
        <taxon>Pterocarpus clade</taxon>
        <taxon>Arachis</taxon>
    </lineage>
</organism>
<dbReference type="GO" id="GO:0005634">
    <property type="term" value="C:nucleus"/>
    <property type="evidence" value="ECO:0007669"/>
    <property type="project" value="UniProtKB-SubCell"/>
</dbReference>
<sequence length="340" mass="39901">MMPKNLGNVFDRDWNNFLIKYGVGGNKWLSGLFEDHHLWILIYLDHHFWARMKSTQRSRACIHAFFNKFITCNSSLIQFIKEQIDREFDAVNFHTVIPYETKSLIEAQFQYVYTHKNFREVQAQFRRKVSNSTFNKFVITYDAISREVKCQCLLFESRGMLCHHSLSALSFERVDKVAPKCILERWSKNIKRRHTYIKSIQDEPLLELISKRFDDLVFRSHNICEFVSESKELIGILHWTFDKVIAEMQEFQAKSKVPPRVRTRGCSKNRLGSNLKKRIANASKKEKKVVLIELNFLDGGSTIQSSSSLYHAQDINDPGEHDRSFSPYNVFLLDENEAIS</sequence>
<dbReference type="EMBL" id="SDMP01000013">
    <property type="protein sequence ID" value="RYR20818.1"/>
    <property type="molecule type" value="Genomic_DNA"/>
</dbReference>
<evidence type="ECO:0000313" key="5">
    <source>
        <dbReference type="Proteomes" id="UP000289738"/>
    </source>
</evidence>
<dbReference type="Proteomes" id="UP000289738">
    <property type="component" value="Chromosome B03"/>
</dbReference>
<dbReference type="GO" id="GO:0006355">
    <property type="term" value="P:regulation of DNA-templated transcription"/>
    <property type="evidence" value="ECO:0007669"/>
    <property type="project" value="UniProtKB-UniRule"/>
</dbReference>
<comment type="caution">
    <text evidence="4">The sequence shown here is derived from an EMBL/GenBank/DDBJ whole genome shotgun (WGS) entry which is preliminary data.</text>
</comment>
<feature type="domain" description="SWIM-type" evidence="3">
    <location>
        <begin position="137"/>
        <end position="173"/>
    </location>
</feature>
<accession>A0A445A339</accession>